<comment type="caution">
    <text evidence="3">The sequence shown here is derived from an EMBL/GenBank/DDBJ whole genome shotgun (WGS) entry which is preliminary data.</text>
</comment>
<dbReference type="GO" id="GO:0000271">
    <property type="term" value="P:polysaccharide biosynthetic process"/>
    <property type="evidence" value="ECO:0007669"/>
    <property type="project" value="TreeGrafter"/>
</dbReference>
<dbReference type="PANTHER" id="PTHR23028">
    <property type="entry name" value="ACETYLTRANSFERASE"/>
    <property type="match status" value="1"/>
</dbReference>
<sequence>MPLKNINILRGIAALAVTWFHLTNNSSLGKSVAATGQYGYLGVEIFFVISGYILPYSMAMRSYRLADYGRFNAKRLLRIYPPYVITIILGIALMMVTKVPVPDSRILLSEFAYLNSILGYFWTVPVFWTLAIEVQFYIFISLFYPLITSRSNTVFVLSLLPMFALAFVIPSSFLPNWFGMFALGIVLFRKTELKLQPALFWSLTIAVAAFIMYVNGRYQSITALCTVLFILFIPAEKNNRLTSAGVWLGSVSYSLYLIHWDWGRVMIAVSRHLPLAGNYEWLRLTFGLGMSLFLAWLFYTFIEKPSINLSNKLKYGRKRSPVKT</sequence>
<keyword evidence="3" id="KW-0808">Transferase</keyword>
<dbReference type="Pfam" id="PF01757">
    <property type="entry name" value="Acyl_transf_3"/>
    <property type="match status" value="1"/>
</dbReference>
<feature type="transmembrane region" description="Helical" evidence="1">
    <location>
        <begin position="39"/>
        <end position="58"/>
    </location>
</feature>
<reference evidence="3" key="1">
    <citation type="submission" date="2020-09" db="EMBL/GenBank/DDBJ databases">
        <title>Novel species of Mucilaginibacter isolated from a glacier on the Tibetan Plateau.</title>
        <authorList>
            <person name="Liu Q."/>
            <person name="Xin Y.-H."/>
        </authorList>
    </citation>
    <scope>NUCLEOTIDE SEQUENCE</scope>
    <source>
        <strain evidence="3">ZB1P21</strain>
    </source>
</reference>
<feature type="transmembrane region" description="Helical" evidence="1">
    <location>
        <begin position="241"/>
        <end position="260"/>
    </location>
</feature>
<dbReference type="GO" id="GO:0016747">
    <property type="term" value="F:acyltransferase activity, transferring groups other than amino-acyl groups"/>
    <property type="evidence" value="ECO:0007669"/>
    <property type="project" value="InterPro"/>
</dbReference>
<dbReference type="Proteomes" id="UP000619078">
    <property type="component" value="Unassembled WGS sequence"/>
</dbReference>
<keyword evidence="4" id="KW-1185">Reference proteome</keyword>
<dbReference type="RefSeq" id="WP_191164592.1">
    <property type="nucleotide sequence ID" value="NZ_JACWMX010000007.1"/>
</dbReference>
<protein>
    <submittedName>
        <fullName evidence="3">Acyltransferase</fullName>
    </submittedName>
</protein>
<accession>A0A926NU97</accession>
<dbReference type="PANTHER" id="PTHR23028:SF53">
    <property type="entry name" value="ACYL_TRANSF_3 DOMAIN-CONTAINING PROTEIN"/>
    <property type="match status" value="1"/>
</dbReference>
<feature type="transmembrane region" description="Helical" evidence="1">
    <location>
        <begin position="281"/>
        <end position="302"/>
    </location>
</feature>
<evidence type="ECO:0000259" key="2">
    <source>
        <dbReference type="Pfam" id="PF01757"/>
    </source>
</evidence>
<dbReference type="InterPro" id="IPR050879">
    <property type="entry name" value="Acyltransferase_3"/>
</dbReference>
<feature type="transmembrane region" description="Helical" evidence="1">
    <location>
        <begin position="195"/>
        <end position="213"/>
    </location>
</feature>
<dbReference type="EMBL" id="JACWMX010000007">
    <property type="protein sequence ID" value="MBD1394717.1"/>
    <property type="molecule type" value="Genomic_DNA"/>
</dbReference>
<dbReference type="GO" id="GO:0016020">
    <property type="term" value="C:membrane"/>
    <property type="evidence" value="ECO:0007669"/>
    <property type="project" value="TreeGrafter"/>
</dbReference>
<dbReference type="AlphaFoldDB" id="A0A926NU97"/>
<keyword evidence="1" id="KW-0812">Transmembrane</keyword>
<keyword evidence="1" id="KW-0472">Membrane</keyword>
<organism evidence="3 4">
    <name type="scientific">Mucilaginibacter glaciei</name>
    <dbReference type="NCBI Taxonomy" id="2772109"/>
    <lineage>
        <taxon>Bacteria</taxon>
        <taxon>Pseudomonadati</taxon>
        <taxon>Bacteroidota</taxon>
        <taxon>Sphingobacteriia</taxon>
        <taxon>Sphingobacteriales</taxon>
        <taxon>Sphingobacteriaceae</taxon>
        <taxon>Mucilaginibacter</taxon>
    </lineage>
</organism>
<evidence type="ECO:0000256" key="1">
    <source>
        <dbReference type="SAM" id="Phobius"/>
    </source>
</evidence>
<proteinExistence type="predicted"/>
<evidence type="ECO:0000313" key="4">
    <source>
        <dbReference type="Proteomes" id="UP000619078"/>
    </source>
</evidence>
<dbReference type="InterPro" id="IPR002656">
    <property type="entry name" value="Acyl_transf_3_dom"/>
</dbReference>
<feature type="transmembrane region" description="Helical" evidence="1">
    <location>
        <begin position="154"/>
        <end position="175"/>
    </location>
</feature>
<gene>
    <name evidence="3" type="ORF">IDJ76_16530</name>
</gene>
<feature type="domain" description="Acyltransferase 3" evidence="2">
    <location>
        <begin position="4"/>
        <end position="299"/>
    </location>
</feature>
<name>A0A926NU97_9SPHI</name>
<feature type="transmembrane region" description="Helical" evidence="1">
    <location>
        <begin position="117"/>
        <end position="147"/>
    </location>
</feature>
<keyword evidence="1" id="KW-1133">Transmembrane helix</keyword>
<evidence type="ECO:0000313" key="3">
    <source>
        <dbReference type="EMBL" id="MBD1394717.1"/>
    </source>
</evidence>
<keyword evidence="3" id="KW-0012">Acyltransferase</keyword>
<feature type="transmembrane region" description="Helical" evidence="1">
    <location>
        <begin position="79"/>
        <end position="97"/>
    </location>
</feature>